<reference evidence="1" key="2">
    <citation type="submission" date="2022-08" db="EMBL/GenBank/DDBJ databases">
        <authorList>
            <person name="Poehlein A."/>
            <person name="Guzman J."/>
            <person name="Daniel R."/>
            <person name="Vilcinskas A."/>
        </authorList>
    </citation>
    <scope>NUCLEOTIDE SEQUENCE</scope>
    <source>
        <strain evidence="1">G314FT</strain>
    </source>
</reference>
<sequence length="32" mass="3849">MEDSSHGRSYKGHEEWKIKRVYYCLSVSTSER</sequence>
<dbReference type="Proteomes" id="UP001058273">
    <property type="component" value="Chromosome"/>
</dbReference>
<reference evidence="1" key="1">
    <citation type="submission" date="2022-08" db="EMBL/GenBank/DDBJ databases">
        <title>Genome sequence of Vagococcus luciliae DSM 112651.</title>
        <authorList>
            <person name="Juan G."/>
            <person name="Anja P."/>
            <person name="Rolf D."/>
            <person name="Kampfer P."/>
            <person name="Vilcinskas A."/>
        </authorList>
    </citation>
    <scope>NUCLEOTIDE SEQUENCE</scope>
    <source>
        <strain evidence="1">G314FT</strain>
    </source>
</reference>
<proteinExistence type="predicted"/>
<evidence type="ECO:0008006" key="3">
    <source>
        <dbReference type="Google" id="ProtNLM"/>
    </source>
</evidence>
<name>A0ABY5P0S5_9ENTE</name>
<protein>
    <recommendedName>
        <fullName evidence="3">Transposase</fullName>
    </recommendedName>
</protein>
<organism evidence="1 2">
    <name type="scientific">Vagococcus luciliae</name>
    <dbReference type="NCBI Taxonomy" id="2920380"/>
    <lineage>
        <taxon>Bacteria</taxon>
        <taxon>Bacillati</taxon>
        <taxon>Bacillota</taxon>
        <taxon>Bacilli</taxon>
        <taxon>Lactobacillales</taxon>
        <taxon>Enterococcaceae</taxon>
        <taxon>Vagococcus</taxon>
    </lineage>
</organism>
<evidence type="ECO:0000313" key="1">
    <source>
        <dbReference type="EMBL" id="UUV99233.1"/>
    </source>
</evidence>
<gene>
    <name evidence="1" type="ORF">G314FT_13940</name>
</gene>
<accession>A0ABY5P0S5</accession>
<keyword evidence="2" id="KW-1185">Reference proteome</keyword>
<evidence type="ECO:0000313" key="2">
    <source>
        <dbReference type="Proteomes" id="UP001058273"/>
    </source>
</evidence>
<dbReference type="EMBL" id="CP102451">
    <property type="protein sequence ID" value="UUV99233.1"/>
    <property type="molecule type" value="Genomic_DNA"/>
</dbReference>